<protein>
    <submittedName>
        <fullName evidence="3">Uncharacterized protein</fullName>
    </submittedName>
</protein>
<sequence length="202" mass="23236">MTEKADDSENREKDIESHEKTNSVTNDSNPEIEEIISKLVLEMYQMEWQRTHDIENKATGIVGFVGIIFSLTIGSLATIIASDDKIIREQIFSSPIFSPILILILFLMILSIIYGIMALNVKEWWFLIAEKFLNYCKKAQKEKELTKEIVYSTISEKVANGIILNSATNKKIANYLKWSYILFLISICLLVFYFIHIIDVSI</sequence>
<evidence type="ECO:0000313" key="4">
    <source>
        <dbReference type="Proteomes" id="UP000034817"/>
    </source>
</evidence>
<evidence type="ECO:0000313" key="3">
    <source>
        <dbReference type="EMBL" id="KKG83059.1"/>
    </source>
</evidence>
<feature type="region of interest" description="Disordered" evidence="1">
    <location>
        <begin position="1"/>
        <end position="27"/>
    </location>
</feature>
<keyword evidence="2" id="KW-0812">Transmembrane</keyword>
<comment type="caution">
    <text evidence="3">The sequence shown here is derived from an EMBL/GenBank/DDBJ whole genome shotgun (WGS) entry which is preliminary data.</text>
</comment>
<accession>A0A0F8IUG6</accession>
<reference evidence="3 4" key="1">
    <citation type="journal article" date="2015" name="ISME J.">
        <title>Genomic and phenotypic differentiation among Methanosarcina mazei populations from Columbia River sediment.</title>
        <authorList>
            <person name="Youngblut N.D."/>
            <person name="Wirth J.S."/>
            <person name="Henriksen J.R."/>
            <person name="Smith M."/>
            <person name="Simon H."/>
            <person name="Metcalf W.W."/>
            <person name="Whitaker R.J."/>
        </authorList>
    </citation>
    <scope>NUCLEOTIDE SEQUENCE [LARGE SCALE GENOMIC DNA]</scope>
    <source>
        <strain evidence="3 4">3.H.A.2.4</strain>
    </source>
</reference>
<dbReference type="AlphaFoldDB" id="A0A0F8IUG6"/>
<feature type="transmembrane region" description="Helical" evidence="2">
    <location>
        <begin position="100"/>
        <end position="121"/>
    </location>
</feature>
<feature type="transmembrane region" description="Helical" evidence="2">
    <location>
        <begin position="178"/>
        <end position="198"/>
    </location>
</feature>
<proteinExistence type="predicted"/>
<dbReference type="RefSeq" id="WP_048049858.1">
    <property type="nucleotide sequence ID" value="NZ_JJPP01000022.1"/>
</dbReference>
<dbReference type="EMBL" id="JJPP01000022">
    <property type="protein sequence ID" value="KKG83059.1"/>
    <property type="molecule type" value="Genomic_DNA"/>
</dbReference>
<gene>
    <name evidence="3" type="ORF">DU55_08145</name>
</gene>
<dbReference type="Proteomes" id="UP000034817">
    <property type="component" value="Unassembled WGS sequence"/>
</dbReference>
<organism evidence="3 4">
    <name type="scientific">Methanosarcina mazei</name>
    <name type="common">Methanosarcina frisia</name>
    <dbReference type="NCBI Taxonomy" id="2209"/>
    <lineage>
        <taxon>Archaea</taxon>
        <taxon>Methanobacteriati</taxon>
        <taxon>Methanobacteriota</taxon>
        <taxon>Stenosarchaea group</taxon>
        <taxon>Methanomicrobia</taxon>
        <taxon>Methanosarcinales</taxon>
        <taxon>Methanosarcinaceae</taxon>
        <taxon>Methanosarcina</taxon>
    </lineage>
</organism>
<keyword evidence="2" id="KW-0472">Membrane</keyword>
<dbReference type="PATRIC" id="fig|2209.72.peg.1769"/>
<feature type="compositionally biased region" description="Basic and acidic residues" evidence="1">
    <location>
        <begin position="1"/>
        <end position="21"/>
    </location>
</feature>
<keyword evidence="2" id="KW-1133">Transmembrane helix</keyword>
<evidence type="ECO:0000256" key="1">
    <source>
        <dbReference type="SAM" id="MobiDB-lite"/>
    </source>
</evidence>
<evidence type="ECO:0000256" key="2">
    <source>
        <dbReference type="SAM" id="Phobius"/>
    </source>
</evidence>
<feature type="transmembrane region" description="Helical" evidence="2">
    <location>
        <begin position="58"/>
        <end position="80"/>
    </location>
</feature>
<name>A0A0F8IUG6_METMZ</name>